<sequence>MSKDGCVETEDGFARERSRNRGTCRVEVAGDVLRGTEVVESLSGDTVVKSLA</sequence>
<name>W2M527_PHYNI</name>
<dbReference type="EMBL" id="KI696550">
    <property type="protein sequence ID" value="ETM31507.1"/>
    <property type="molecule type" value="Genomic_DNA"/>
</dbReference>
<organism evidence="1">
    <name type="scientific">Phytophthora nicotianae</name>
    <name type="common">Potato buckeye rot agent</name>
    <name type="synonym">Phytophthora parasitica</name>
    <dbReference type="NCBI Taxonomy" id="4792"/>
    <lineage>
        <taxon>Eukaryota</taxon>
        <taxon>Sar</taxon>
        <taxon>Stramenopiles</taxon>
        <taxon>Oomycota</taxon>
        <taxon>Peronosporomycetes</taxon>
        <taxon>Peronosporales</taxon>
        <taxon>Peronosporaceae</taxon>
        <taxon>Phytophthora</taxon>
    </lineage>
</organism>
<gene>
    <name evidence="1" type="ORF">L914_20939</name>
</gene>
<reference evidence="1" key="1">
    <citation type="submission" date="2013-11" db="EMBL/GenBank/DDBJ databases">
        <title>The Genome Sequence of Phytophthora parasitica IAC_01/95.</title>
        <authorList>
            <consortium name="The Broad Institute Genomics Platform"/>
            <person name="Russ C."/>
            <person name="Tyler B."/>
            <person name="Panabieres F."/>
            <person name="Shan W."/>
            <person name="Tripathy S."/>
            <person name="Grunwald N."/>
            <person name="Machado M."/>
            <person name="Johnson C.S."/>
            <person name="Arredondo F."/>
            <person name="Hong C."/>
            <person name="Coffey M."/>
            <person name="Young S.K."/>
            <person name="Zeng Q."/>
            <person name="Gargeya S."/>
            <person name="Fitzgerald M."/>
            <person name="Abouelleil A."/>
            <person name="Alvarado L."/>
            <person name="Chapman S.B."/>
            <person name="Gainer-Dewar J."/>
            <person name="Goldberg J."/>
            <person name="Griggs A."/>
            <person name="Gujja S."/>
            <person name="Hansen M."/>
            <person name="Howarth C."/>
            <person name="Imamovic A."/>
            <person name="Ireland A."/>
            <person name="Larimer J."/>
            <person name="McCowan C."/>
            <person name="Murphy C."/>
            <person name="Pearson M."/>
            <person name="Poon T.W."/>
            <person name="Priest M."/>
            <person name="Roberts A."/>
            <person name="Saif S."/>
            <person name="Shea T."/>
            <person name="Sykes S."/>
            <person name="Wortman J."/>
            <person name="Nusbaum C."/>
            <person name="Birren B."/>
        </authorList>
    </citation>
    <scope>NUCLEOTIDE SEQUENCE [LARGE SCALE GENOMIC DNA]</scope>
    <source>
        <strain evidence="1">IAC_01/95</strain>
    </source>
</reference>
<proteinExistence type="predicted"/>
<protein>
    <submittedName>
        <fullName evidence="1">Uncharacterized protein</fullName>
    </submittedName>
</protein>
<accession>W2M527</accession>
<dbReference type="AlphaFoldDB" id="W2M527"/>
<evidence type="ECO:0000313" key="1">
    <source>
        <dbReference type="EMBL" id="ETM31507.1"/>
    </source>
</evidence>
<dbReference type="Proteomes" id="UP000054532">
    <property type="component" value="Unassembled WGS sequence"/>
</dbReference>